<comment type="caution">
    <text evidence="3">The sequence shown here is derived from an EMBL/GenBank/DDBJ whole genome shotgun (WGS) entry which is preliminary data.</text>
</comment>
<dbReference type="PANTHER" id="PTHR46268:SF6">
    <property type="entry name" value="UNIVERSAL STRESS PROTEIN UP12"/>
    <property type="match status" value="1"/>
</dbReference>
<dbReference type="Proteomes" id="UP001254564">
    <property type="component" value="Unassembled WGS sequence"/>
</dbReference>
<evidence type="ECO:0000313" key="3">
    <source>
        <dbReference type="EMBL" id="MDR5898508.1"/>
    </source>
</evidence>
<reference evidence="3 4" key="1">
    <citation type="submission" date="2023-04" db="EMBL/GenBank/DDBJ databases">
        <title>A long-awaited taxogenomic arrangement of the family Halomonadaceae.</title>
        <authorList>
            <person name="De La Haba R."/>
            <person name="Chuvochina M."/>
            <person name="Wittouck S."/>
            <person name="Arahal D.R."/>
            <person name="Sanchez-Porro C."/>
            <person name="Hugenholtz P."/>
            <person name="Ventosa A."/>
        </authorList>
    </citation>
    <scope>NUCLEOTIDE SEQUENCE [LARGE SCALE GENOMIC DNA]</scope>
    <source>
        <strain evidence="3 4">DSM 21020</strain>
    </source>
</reference>
<dbReference type="PRINTS" id="PR01438">
    <property type="entry name" value="UNVRSLSTRESS"/>
</dbReference>
<dbReference type="CDD" id="cd00293">
    <property type="entry name" value="USP-like"/>
    <property type="match status" value="2"/>
</dbReference>
<dbReference type="PANTHER" id="PTHR46268">
    <property type="entry name" value="STRESS RESPONSE PROTEIN NHAX"/>
    <property type="match status" value="1"/>
</dbReference>
<organism evidence="3 4">
    <name type="scientific">Vreelandella vilamensis</name>
    <dbReference type="NCBI Taxonomy" id="531309"/>
    <lineage>
        <taxon>Bacteria</taxon>
        <taxon>Pseudomonadati</taxon>
        <taxon>Pseudomonadota</taxon>
        <taxon>Gammaproteobacteria</taxon>
        <taxon>Oceanospirillales</taxon>
        <taxon>Halomonadaceae</taxon>
        <taxon>Vreelandella</taxon>
    </lineage>
</organism>
<evidence type="ECO:0000259" key="2">
    <source>
        <dbReference type="Pfam" id="PF00582"/>
    </source>
</evidence>
<dbReference type="Pfam" id="PF00582">
    <property type="entry name" value="Usp"/>
    <property type="match status" value="2"/>
</dbReference>
<sequence length="268" mass="29240">MFKHILVAVDFSPAWPLLQARLKVLTDWGTERVTLVYVLNSRYPATPEETHRTHYEAKLKELAGDLAAPGLTINTEVRSGEPGAVLNKAAHELSADLLLMGCSGHNRLHEFFLGSTALDAARLTQQPLWLEPVADELIGAHSKLLMLATDGSDAAEGAETLTEQLAPHYQRCLAVTATCASEGCDREIADTQHHLDAIAKRIKNLETRILDGDPRRAIVEEAKNERSDLIVIGKRGRNRIQELLLGSTAEAIARDAHCPVLVVPGEAS</sequence>
<dbReference type="Gene3D" id="3.40.50.620">
    <property type="entry name" value="HUPs"/>
    <property type="match status" value="2"/>
</dbReference>
<evidence type="ECO:0000313" key="4">
    <source>
        <dbReference type="Proteomes" id="UP001254564"/>
    </source>
</evidence>
<gene>
    <name evidence="3" type="ORF">QC823_05840</name>
</gene>
<keyword evidence="4" id="KW-1185">Reference proteome</keyword>
<dbReference type="InterPro" id="IPR006016">
    <property type="entry name" value="UspA"/>
</dbReference>
<evidence type="ECO:0000256" key="1">
    <source>
        <dbReference type="ARBA" id="ARBA00008791"/>
    </source>
</evidence>
<feature type="domain" description="UspA" evidence="2">
    <location>
        <begin position="1"/>
        <end position="129"/>
    </location>
</feature>
<feature type="domain" description="UspA" evidence="2">
    <location>
        <begin position="194"/>
        <end position="264"/>
    </location>
</feature>
<name>A0ABU1H2I3_9GAMM</name>
<proteinExistence type="inferred from homology"/>
<dbReference type="RefSeq" id="WP_309655417.1">
    <property type="nucleotide sequence ID" value="NZ_JARWAN010000006.1"/>
</dbReference>
<dbReference type="SUPFAM" id="SSF52402">
    <property type="entry name" value="Adenine nucleotide alpha hydrolases-like"/>
    <property type="match status" value="2"/>
</dbReference>
<dbReference type="InterPro" id="IPR014729">
    <property type="entry name" value="Rossmann-like_a/b/a_fold"/>
</dbReference>
<dbReference type="EMBL" id="JARWAN010000006">
    <property type="protein sequence ID" value="MDR5898508.1"/>
    <property type="molecule type" value="Genomic_DNA"/>
</dbReference>
<accession>A0ABU1H2I3</accession>
<protein>
    <submittedName>
        <fullName evidence="3">Universal stress protein</fullName>
    </submittedName>
</protein>
<dbReference type="InterPro" id="IPR006015">
    <property type="entry name" value="Universal_stress_UspA"/>
</dbReference>
<comment type="similarity">
    <text evidence="1">Belongs to the universal stress protein A family.</text>
</comment>